<proteinExistence type="predicted"/>
<keyword evidence="2" id="KW-0677">Repeat</keyword>
<evidence type="ECO:0000256" key="4">
    <source>
        <dbReference type="ARBA" id="ARBA00022833"/>
    </source>
</evidence>
<evidence type="ECO:0000313" key="9">
    <source>
        <dbReference type="Proteomes" id="UP000791440"/>
    </source>
</evidence>
<feature type="compositionally biased region" description="Pro residues" evidence="6">
    <location>
        <begin position="73"/>
        <end position="85"/>
    </location>
</feature>
<dbReference type="InterPro" id="IPR000571">
    <property type="entry name" value="Znf_CCCH"/>
</dbReference>
<keyword evidence="4 5" id="KW-0862">Zinc</keyword>
<dbReference type="Proteomes" id="UP000791440">
    <property type="component" value="Unassembled WGS sequence"/>
</dbReference>
<organism evidence="8 9">
    <name type="scientific">Manduca sexta</name>
    <name type="common">Tobacco hawkmoth</name>
    <name type="synonym">Tobacco hornworm</name>
    <dbReference type="NCBI Taxonomy" id="7130"/>
    <lineage>
        <taxon>Eukaryota</taxon>
        <taxon>Metazoa</taxon>
        <taxon>Ecdysozoa</taxon>
        <taxon>Arthropoda</taxon>
        <taxon>Hexapoda</taxon>
        <taxon>Insecta</taxon>
        <taxon>Pterygota</taxon>
        <taxon>Neoptera</taxon>
        <taxon>Endopterygota</taxon>
        <taxon>Lepidoptera</taxon>
        <taxon>Glossata</taxon>
        <taxon>Ditrysia</taxon>
        <taxon>Bombycoidea</taxon>
        <taxon>Sphingidae</taxon>
        <taxon>Sphinginae</taxon>
        <taxon>Sphingini</taxon>
        <taxon>Manduca</taxon>
    </lineage>
</organism>
<keyword evidence="9" id="KW-1185">Reference proteome</keyword>
<feature type="region of interest" description="Disordered" evidence="6">
    <location>
        <begin position="1"/>
        <end position="142"/>
    </location>
</feature>
<evidence type="ECO:0000256" key="5">
    <source>
        <dbReference type="PROSITE-ProRule" id="PRU00723"/>
    </source>
</evidence>
<feature type="zinc finger region" description="C3H1-type" evidence="5">
    <location>
        <begin position="141"/>
        <end position="168"/>
    </location>
</feature>
<keyword evidence="1 5" id="KW-0479">Metal-binding</keyword>
<keyword evidence="3 5" id="KW-0863">Zinc-finger</keyword>
<reference evidence="8" key="1">
    <citation type="journal article" date="2016" name="Insect Biochem. Mol. Biol.">
        <title>Multifaceted biological insights from a draft genome sequence of the tobacco hornworm moth, Manduca sexta.</title>
        <authorList>
            <person name="Kanost M.R."/>
            <person name="Arrese E.L."/>
            <person name="Cao X."/>
            <person name="Chen Y.R."/>
            <person name="Chellapilla S."/>
            <person name="Goldsmith M.R."/>
            <person name="Grosse-Wilde E."/>
            <person name="Heckel D.G."/>
            <person name="Herndon N."/>
            <person name="Jiang H."/>
            <person name="Papanicolaou A."/>
            <person name="Qu J."/>
            <person name="Soulages J.L."/>
            <person name="Vogel H."/>
            <person name="Walters J."/>
            <person name="Waterhouse R.M."/>
            <person name="Ahn S.J."/>
            <person name="Almeida F.C."/>
            <person name="An C."/>
            <person name="Aqrawi P."/>
            <person name="Bretschneider A."/>
            <person name="Bryant W.B."/>
            <person name="Bucks S."/>
            <person name="Chao H."/>
            <person name="Chevignon G."/>
            <person name="Christen J.M."/>
            <person name="Clarke D.F."/>
            <person name="Dittmer N.T."/>
            <person name="Ferguson L.C.F."/>
            <person name="Garavelou S."/>
            <person name="Gordon K.H.J."/>
            <person name="Gunaratna R.T."/>
            <person name="Han Y."/>
            <person name="Hauser F."/>
            <person name="He Y."/>
            <person name="Heidel-Fischer H."/>
            <person name="Hirsh A."/>
            <person name="Hu Y."/>
            <person name="Jiang H."/>
            <person name="Kalra D."/>
            <person name="Klinner C."/>
            <person name="Konig C."/>
            <person name="Kovar C."/>
            <person name="Kroll A.R."/>
            <person name="Kuwar S.S."/>
            <person name="Lee S.L."/>
            <person name="Lehman R."/>
            <person name="Li K."/>
            <person name="Li Z."/>
            <person name="Liang H."/>
            <person name="Lovelace S."/>
            <person name="Lu Z."/>
            <person name="Mansfield J.H."/>
            <person name="McCulloch K.J."/>
            <person name="Mathew T."/>
            <person name="Morton B."/>
            <person name="Muzny D.M."/>
            <person name="Neunemann D."/>
            <person name="Ongeri F."/>
            <person name="Pauchet Y."/>
            <person name="Pu L.L."/>
            <person name="Pyrousis I."/>
            <person name="Rao X.J."/>
            <person name="Redding A."/>
            <person name="Roesel C."/>
            <person name="Sanchez-Gracia A."/>
            <person name="Schaack S."/>
            <person name="Shukla A."/>
            <person name="Tetreau G."/>
            <person name="Wang Y."/>
            <person name="Xiong G.H."/>
            <person name="Traut W."/>
            <person name="Walsh T.K."/>
            <person name="Worley K.C."/>
            <person name="Wu D."/>
            <person name="Wu W."/>
            <person name="Wu Y.Q."/>
            <person name="Zhang X."/>
            <person name="Zou Z."/>
            <person name="Zucker H."/>
            <person name="Briscoe A.D."/>
            <person name="Burmester T."/>
            <person name="Clem R.J."/>
            <person name="Feyereisen R."/>
            <person name="Grimmelikhuijzen C.J.P."/>
            <person name="Hamodrakas S.J."/>
            <person name="Hansson B.S."/>
            <person name="Huguet E."/>
            <person name="Jermiin L.S."/>
            <person name="Lan Q."/>
            <person name="Lehman H.K."/>
            <person name="Lorenzen M."/>
            <person name="Merzendorfer H."/>
            <person name="Michalopoulos I."/>
            <person name="Morton D.B."/>
            <person name="Muthukrishnan S."/>
            <person name="Oakeshott J.G."/>
            <person name="Palmer W."/>
            <person name="Park Y."/>
            <person name="Passarelli A.L."/>
            <person name="Rozas J."/>
            <person name="Schwartz L.M."/>
            <person name="Smith W."/>
            <person name="Southgate A."/>
            <person name="Vilcinskas A."/>
            <person name="Vogt R."/>
            <person name="Wang P."/>
            <person name="Werren J."/>
            <person name="Yu X.Q."/>
            <person name="Zhou J.J."/>
            <person name="Brown S.J."/>
            <person name="Scherer S.E."/>
            <person name="Richards S."/>
            <person name="Blissard G.W."/>
        </authorList>
    </citation>
    <scope>NUCLEOTIDE SEQUENCE</scope>
</reference>
<sequence length="379" mass="43381">MQTSEIDNKNNKTHHDDEAINFRPSPNFKHMKKYLKSKFEESSNPSTPNGNDDQHYSNDSQEEVNGNHGDIHPPLPPNPPPPDSPPTFTSKKEVEDDDDDGDDEDYSELVNTSDMSYHTSKSEEMVTDIKNSQPKEEKGKEGEEIMCRNFIRGTCNRGASCIFVHKVILSQLDNVYKFCNDFQNSGCKRRNCRFVHATVFERESFRRTAYLPPHAFSHLKENNNIQTPTPAEVSSSPRDFDCSEPTKKCKHCDINEFRSQLIITKTKKLRQNNEDLNNKITLINSKAQRLWTVLTSIIKSASQKSKIPGNGSSFLNITEDTKQVLREQVAMLSSMSAFNEDNNKVLRDQIAMLSSTEENKVFINSFFFSDTFVHSEYEK</sequence>
<dbReference type="PANTHER" id="PTHR12675:SF6">
    <property type="entry name" value="ZINC FINGER CCCH DOMAIN-CONTAINING PROTEIN 10"/>
    <property type="match status" value="1"/>
</dbReference>
<protein>
    <recommendedName>
        <fullName evidence="7">C3H1-type domain-containing protein</fullName>
    </recommendedName>
</protein>
<dbReference type="PANTHER" id="PTHR12675">
    <property type="entry name" value="MUSCLEBLIND-LIKE PROTEIN"/>
    <property type="match status" value="1"/>
</dbReference>
<evidence type="ECO:0000313" key="8">
    <source>
        <dbReference type="EMBL" id="KAG6461992.1"/>
    </source>
</evidence>
<dbReference type="PROSITE" id="PS50103">
    <property type="entry name" value="ZF_C3H1"/>
    <property type="match status" value="1"/>
</dbReference>
<feature type="compositionally biased region" description="Polar residues" evidence="6">
    <location>
        <begin position="42"/>
        <end position="51"/>
    </location>
</feature>
<evidence type="ECO:0000256" key="2">
    <source>
        <dbReference type="ARBA" id="ARBA00022737"/>
    </source>
</evidence>
<dbReference type="SMART" id="SM00356">
    <property type="entry name" value="ZnF_C3H1"/>
    <property type="match status" value="2"/>
</dbReference>
<comment type="caution">
    <text evidence="8">The sequence shown here is derived from an EMBL/GenBank/DDBJ whole genome shotgun (WGS) entry which is preliminary data.</text>
</comment>
<evidence type="ECO:0000259" key="7">
    <source>
        <dbReference type="PROSITE" id="PS50103"/>
    </source>
</evidence>
<dbReference type="GO" id="GO:0043484">
    <property type="term" value="P:regulation of RNA splicing"/>
    <property type="evidence" value="ECO:0007669"/>
    <property type="project" value="TreeGrafter"/>
</dbReference>
<evidence type="ECO:0000256" key="1">
    <source>
        <dbReference type="ARBA" id="ARBA00022723"/>
    </source>
</evidence>
<feature type="compositionally biased region" description="Polar residues" evidence="6">
    <location>
        <begin position="109"/>
        <end position="119"/>
    </location>
</feature>
<name>A0A922CXK4_MANSE</name>
<feature type="compositionally biased region" description="Basic and acidic residues" evidence="6">
    <location>
        <begin position="133"/>
        <end position="142"/>
    </location>
</feature>
<evidence type="ECO:0000256" key="6">
    <source>
        <dbReference type="SAM" id="MobiDB-lite"/>
    </source>
</evidence>
<feature type="region of interest" description="Disordered" evidence="6">
    <location>
        <begin position="220"/>
        <end position="239"/>
    </location>
</feature>
<dbReference type="GO" id="GO:0008270">
    <property type="term" value="F:zinc ion binding"/>
    <property type="evidence" value="ECO:0007669"/>
    <property type="project" value="UniProtKB-KW"/>
</dbReference>
<evidence type="ECO:0000256" key="3">
    <source>
        <dbReference type="ARBA" id="ARBA00022771"/>
    </source>
</evidence>
<accession>A0A922CXK4</accession>
<reference evidence="8" key="2">
    <citation type="submission" date="2020-12" db="EMBL/GenBank/DDBJ databases">
        <authorList>
            <person name="Kanost M."/>
        </authorList>
    </citation>
    <scope>NUCLEOTIDE SEQUENCE</scope>
</reference>
<feature type="compositionally biased region" description="Acidic residues" evidence="6">
    <location>
        <begin position="95"/>
        <end position="107"/>
    </location>
</feature>
<dbReference type="EMBL" id="JH668798">
    <property type="protein sequence ID" value="KAG6461992.1"/>
    <property type="molecule type" value="Genomic_DNA"/>
</dbReference>
<dbReference type="AlphaFoldDB" id="A0A922CXK4"/>
<feature type="compositionally biased region" description="Basic and acidic residues" evidence="6">
    <location>
        <begin position="1"/>
        <end position="20"/>
    </location>
</feature>
<dbReference type="GO" id="GO:0003723">
    <property type="term" value="F:RNA binding"/>
    <property type="evidence" value="ECO:0007669"/>
    <property type="project" value="TreeGrafter"/>
</dbReference>
<feature type="compositionally biased region" description="Polar residues" evidence="6">
    <location>
        <begin position="222"/>
        <end position="237"/>
    </location>
</feature>
<gene>
    <name evidence="8" type="ORF">O3G_MSEX012985</name>
</gene>
<feature type="domain" description="C3H1-type" evidence="7">
    <location>
        <begin position="141"/>
        <end position="168"/>
    </location>
</feature>